<keyword evidence="5 7" id="KW-0949">S-adenosyl-L-methionine</keyword>
<comment type="function">
    <text evidence="2 7">Catalyzes the formation of N(7)-methylguanine at position 46 (m7G46) in tRNA.</text>
</comment>
<evidence type="ECO:0000256" key="2">
    <source>
        <dbReference type="ARBA" id="ARBA00003015"/>
    </source>
</evidence>
<keyword evidence="6 7" id="KW-0819">tRNA processing</keyword>
<feature type="binding site" evidence="7">
    <location>
        <position position="119"/>
    </location>
    <ligand>
        <name>S-adenosyl-L-methionine</name>
        <dbReference type="ChEBI" id="CHEBI:59789"/>
    </ligand>
</feature>
<dbReference type="InterPro" id="IPR003358">
    <property type="entry name" value="tRNA_(Gua-N-7)_MeTrfase_Trmb"/>
</dbReference>
<dbReference type="PANTHER" id="PTHR23417:SF14">
    <property type="entry name" value="PENTACOTRIPEPTIDE-REPEAT REGION OF PRORP DOMAIN-CONTAINING PROTEIN"/>
    <property type="match status" value="1"/>
</dbReference>
<keyword evidence="3 7" id="KW-0489">Methyltransferase</keyword>
<organism evidence="8 9">
    <name type="scientific">Lacipirellula parvula</name>
    <dbReference type="NCBI Taxonomy" id="2650471"/>
    <lineage>
        <taxon>Bacteria</taxon>
        <taxon>Pseudomonadati</taxon>
        <taxon>Planctomycetota</taxon>
        <taxon>Planctomycetia</taxon>
        <taxon>Pirellulales</taxon>
        <taxon>Lacipirellulaceae</taxon>
        <taxon>Lacipirellula</taxon>
    </lineage>
</organism>
<dbReference type="RefSeq" id="WP_152100098.1">
    <property type="nucleotide sequence ID" value="NZ_AP021861.1"/>
</dbReference>
<accession>A0A5K7XCI0</accession>
<sequence length="213" mass="24425">MGRRALPKIDQTLDLSRHFYKVETLPAPWDPVAIFGREAPLEIELGSGKGLFLQNAAMGTPERNFLGVEVAYKYAKFIGHRLAKRGITNAIAVHGDGLKMFREQVPDASLAAVHVYFPDPWWKARHHKRRVMNESFLEDVVRTLQPGGKLHFWTDVKDYFDSALELIAQVTPLVGPLAVPEREAEHDLDFRTHFERRTRLHGEPVYRSEFVKQ</sequence>
<evidence type="ECO:0000256" key="3">
    <source>
        <dbReference type="ARBA" id="ARBA00022603"/>
    </source>
</evidence>
<evidence type="ECO:0000313" key="8">
    <source>
        <dbReference type="EMBL" id="BBO34540.1"/>
    </source>
</evidence>
<feature type="binding site" evidence="7">
    <location>
        <position position="44"/>
    </location>
    <ligand>
        <name>S-adenosyl-L-methionine</name>
        <dbReference type="ChEBI" id="CHEBI:59789"/>
    </ligand>
</feature>
<comment type="pathway">
    <text evidence="7">tRNA modification; N(7)-methylguanine-tRNA biosynthesis.</text>
</comment>
<proteinExistence type="inferred from homology"/>
<feature type="binding site" evidence="7">
    <location>
        <position position="96"/>
    </location>
    <ligand>
        <name>S-adenosyl-L-methionine</name>
        <dbReference type="ChEBI" id="CHEBI:59789"/>
    </ligand>
</feature>
<evidence type="ECO:0000256" key="6">
    <source>
        <dbReference type="ARBA" id="ARBA00022694"/>
    </source>
</evidence>
<feature type="binding site" evidence="7">
    <location>
        <position position="69"/>
    </location>
    <ligand>
        <name>S-adenosyl-L-methionine</name>
        <dbReference type="ChEBI" id="CHEBI:59789"/>
    </ligand>
</feature>
<dbReference type="HAMAP" id="MF_01057">
    <property type="entry name" value="tRNA_methyltr_TrmB"/>
    <property type="match status" value="1"/>
</dbReference>
<comment type="catalytic activity">
    <reaction evidence="1 7">
        <text>guanosine(46) in tRNA + S-adenosyl-L-methionine = N(7)-methylguanosine(46) in tRNA + S-adenosyl-L-homocysteine</text>
        <dbReference type="Rhea" id="RHEA:42708"/>
        <dbReference type="Rhea" id="RHEA-COMP:10188"/>
        <dbReference type="Rhea" id="RHEA-COMP:10189"/>
        <dbReference type="ChEBI" id="CHEBI:57856"/>
        <dbReference type="ChEBI" id="CHEBI:59789"/>
        <dbReference type="ChEBI" id="CHEBI:74269"/>
        <dbReference type="ChEBI" id="CHEBI:74480"/>
        <dbReference type="EC" id="2.1.1.33"/>
    </reaction>
</comment>
<dbReference type="Pfam" id="PF02390">
    <property type="entry name" value="Methyltransf_4"/>
    <property type="match status" value="1"/>
</dbReference>
<gene>
    <name evidence="7" type="primary">trmB</name>
    <name evidence="8" type="ORF">PLANPX_4152</name>
</gene>
<dbReference type="EC" id="2.1.1.33" evidence="7"/>
<dbReference type="UniPathway" id="UPA00989"/>
<comment type="similarity">
    <text evidence="7">Belongs to the class I-like SAM-binding methyltransferase superfamily. TrmB family.</text>
</comment>
<dbReference type="PANTHER" id="PTHR23417">
    <property type="entry name" value="3-DEOXY-D-MANNO-OCTULOSONIC-ACID TRANSFERASE/TRNA GUANINE-N 7 - -METHYLTRANSFERASE"/>
    <property type="match status" value="1"/>
</dbReference>
<keyword evidence="4 7" id="KW-0808">Transferase</keyword>
<name>A0A5K7XCI0_9BACT</name>
<keyword evidence="9" id="KW-1185">Reference proteome</keyword>
<dbReference type="Gene3D" id="3.40.50.150">
    <property type="entry name" value="Vaccinia Virus protein VP39"/>
    <property type="match status" value="1"/>
</dbReference>
<dbReference type="Proteomes" id="UP000326837">
    <property type="component" value="Chromosome"/>
</dbReference>
<dbReference type="KEGG" id="lpav:PLANPX_4152"/>
<dbReference type="SUPFAM" id="SSF53335">
    <property type="entry name" value="S-adenosyl-L-methionine-dependent methyltransferases"/>
    <property type="match status" value="1"/>
</dbReference>
<evidence type="ECO:0000256" key="5">
    <source>
        <dbReference type="ARBA" id="ARBA00022691"/>
    </source>
</evidence>
<dbReference type="InterPro" id="IPR055361">
    <property type="entry name" value="tRNA_methyltr_TrmB_bact"/>
</dbReference>
<evidence type="ECO:0000256" key="7">
    <source>
        <dbReference type="HAMAP-Rule" id="MF_01057"/>
    </source>
</evidence>
<dbReference type="AlphaFoldDB" id="A0A5K7XCI0"/>
<evidence type="ECO:0000313" key="9">
    <source>
        <dbReference type="Proteomes" id="UP000326837"/>
    </source>
</evidence>
<comment type="caution">
    <text evidence="7">Lacks conserved residue(s) required for the propagation of feature annotation.</text>
</comment>
<dbReference type="EMBL" id="AP021861">
    <property type="protein sequence ID" value="BBO34540.1"/>
    <property type="molecule type" value="Genomic_DNA"/>
</dbReference>
<feature type="binding site" evidence="7">
    <location>
        <begin position="192"/>
        <end position="195"/>
    </location>
    <ligand>
        <name>substrate</name>
    </ligand>
</feature>
<dbReference type="CDD" id="cd02440">
    <property type="entry name" value="AdoMet_MTases"/>
    <property type="match status" value="1"/>
</dbReference>
<feature type="binding site" evidence="7">
    <location>
        <position position="155"/>
    </location>
    <ligand>
        <name>substrate</name>
    </ligand>
</feature>
<dbReference type="NCBIfam" id="TIGR00091">
    <property type="entry name" value="tRNA (guanosine(46)-N7)-methyltransferase TrmB"/>
    <property type="match status" value="1"/>
</dbReference>
<dbReference type="InterPro" id="IPR029063">
    <property type="entry name" value="SAM-dependent_MTases_sf"/>
</dbReference>
<evidence type="ECO:0000256" key="1">
    <source>
        <dbReference type="ARBA" id="ARBA00000142"/>
    </source>
</evidence>
<reference evidence="9" key="1">
    <citation type="submission" date="2019-10" db="EMBL/GenBank/DDBJ databases">
        <title>Lacipirellula parvula gen. nov., sp. nov., representing a lineage of planctomycetes widespread in freshwater anoxic habitats, and description of the family Lacipirellulaceae.</title>
        <authorList>
            <person name="Dedysh S.N."/>
            <person name="Kulichevskaya I.S."/>
            <person name="Beletsky A.V."/>
            <person name="Rakitin A.L."/>
            <person name="Mardanov A.V."/>
            <person name="Ivanova A.A."/>
            <person name="Saltykova V.X."/>
            <person name="Rijpstra W.I.C."/>
            <person name="Sinninghe Damste J.S."/>
            <person name="Ravin N.V."/>
        </authorList>
    </citation>
    <scope>NUCLEOTIDE SEQUENCE [LARGE SCALE GENOMIC DNA]</scope>
    <source>
        <strain evidence="9">PX69</strain>
    </source>
</reference>
<dbReference type="GO" id="GO:0043527">
    <property type="term" value="C:tRNA methyltransferase complex"/>
    <property type="evidence" value="ECO:0007669"/>
    <property type="project" value="TreeGrafter"/>
</dbReference>
<dbReference type="PROSITE" id="PS51625">
    <property type="entry name" value="SAM_MT_TRMB"/>
    <property type="match status" value="1"/>
</dbReference>
<feature type="binding site" evidence="7">
    <location>
        <position position="123"/>
    </location>
    <ligand>
        <name>substrate</name>
    </ligand>
</feature>
<dbReference type="GO" id="GO:0008176">
    <property type="term" value="F:tRNA (guanine(46)-N7)-methyltransferase activity"/>
    <property type="evidence" value="ECO:0007669"/>
    <property type="project" value="UniProtKB-UniRule"/>
</dbReference>
<evidence type="ECO:0000256" key="4">
    <source>
        <dbReference type="ARBA" id="ARBA00022679"/>
    </source>
</evidence>
<protein>
    <recommendedName>
        <fullName evidence="7">tRNA (guanine-N(7)-)-methyltransferase</fullName>
        <ecNumber evidence="7">2.1.1.33</ecNumber>
    </recommendedName>
    <alternativeName>
        <fullName evidence="7">tRNA (guanine(46)-N(7))-methyltransferase</fullName>
    </alternativeName>
    <alternativeName>
        <fullName evidence="7">tRNA(m7G46)-methyltransferase</fullName>
    </alternativeName>
</protein>